<dbReference type="PANTHER" id="PTHR12271">
    <property type="entry name" value="POLY A POLYMERASE CID PAP -RELATED"/>
    <property type="match status" value="1"/>
</dbReference>
<dbReference type="GO" id="GO:0031123">
    <property type="term" value="P:RNA 3'-end processing"/>
    <property type="evidence" value="ECO:0007669"/>
    <property type="project" value="TreeGrafter"/>
</dbReference>
<evidence type="ECO:0000256" key="3">
    <source>
        <dbReference type="ARBA" id="ARBA00022842"/>
    </source>
</evidence>
<keyword evidence="4" id="KW-0812">Transmembrane</keyword>
<dbReference type="Gene3D" id="1.10.1410.10">
    <property type="match status" value="1"/>
</dbReference>
<feature type="non-terminal residue" evidence="6">
    <location>
        <position position="181"/>
    </location>
</feature>
<evidence type="ECO:0000256" key="2">
    <source>
        <dbReference type="ARBA" id="ARBA00022723"/>
    </source>
</evidence>
<keyword evidence="4" id="KW-1133">Transmembrane helix</keyword>
<gene>
    <name evidence="6" type="ORF">AMK59_6718</name>
</gene>
<dbReference type="GO" id="GO:0046872">
    <property type="term" value="F:metal ion binding"/>
    <property type="evidence" value="ECO:0007669"/>
    <property type="project" value="UniProtKB-KW"/>
</dbReference>
<sequence>MLYLKEWYFATNISGLSSYALTMLMIFYLQTTGYLLSVRELRLINAEKGAVIHGWETIKYTTSLQKMREFVNKCDYNVDQLMYNFFEYYAKFDFDKWVICPLMGYLVAKTQFNGNGIALPPEMAKYVQKLNATDPEYFRNLTPMCVQDPFDLSHNLTKAFSKDMLKKFQTYCGLSKNHLSA</sequence>
<dbReference type="Pfam" id="PF03828">
    <property type="entry name" value="PAP_assoc"/>
    <property type="match status" value="1"/>
</dbReference>
<dbReference type="GO" id="GO:0050265">
    <property type="term" value="F:RNA uridylyltransferase activity"/>
    <property type="evidence" value="ECO:0007669"/>
    <property type="project" value="TreeGrafter"/>
</dbReference>
<protein>
    <recommendedName>
        <fullName evidence="5">PAP-associated domain-containing protein</fullName>
    </recommendedName>
</protein>
<keyword evidence="2" id="KW-0479">Metal-binding</keyword>
<evidence type="ECO:0000313" key="6">
    <source>
        <dbReference type="EMBL" id="KRT78265.1"/>
    </source>
</evidence>
<keyword evidence="1" id="KW-0808">Transferase</keyword>
<dbReference type="SUPFAM" id="SSF81631">
    <property type="entry name" value="PAP/OAS1 substrate-binding domain"/>
    <property type="match status" value="1"/>
</dbReference>
<evidence type="ECO:0000256" key="4">
    <source>
        <dbReference type="SAM" id="Phobius"/>
    </source>
</evidence>
<organism evidence="6 7">
    <name type="scientific">Oryctes borbonicus</name>
    <dbReference type="NCBI Taxonomy" id="1629725"/>
    <lineage>
        <taxon>Eukaryota</taxon>
        <taxon>Metazoa</taxon>
        <taxon>Ecdysozoa</taxon>
        <taxon>Arthropoda</taxon>
        <taxon>Hexapoda</taxon>
        <taxon>Insecta</taxon>
        <taxon>Pterygota</taxon>
        <taxon>Neoptera</taxon>
        <taxon>Endopterygota</taxon>
        <taxon>Coleoptera</taxon>
        <taxon>Polyphaga</taxon>
        <taxon>Scarabaeiformia</taxon>
        <taxon>Scarabaeidae</taxon>
        <taxon>Dynastinae</taxon>
        <taxon>Oryctes</taxon>
    </lineage>
</organism>
<dbReference type="Proteomes" id="UP000051574">
    <property type="component" value="Unassembled WGS sequence"/>
</dbReference>
<evidence type="ECO:0000259" key="5">
    <source>
        <dbReference type="Pfam" id="PF03828"/>
    </source>
</evidence>
<accession>A0A0T6ATA0</accession>
<dbReference type="PANTHER" id="PTHR12271:SF66">
    <property type="entry name" value="TERMINAL URIDYLYLTRANSFERASE TAILOR"/>
    <property type="match status" value="1"/>
</dbReference>
<reference evidence="6 7" key="1">
    <citation type="submission" date="2015-09" db="EMBL/GenBank/DDBJ databases">
        <title>Draft genome of the scarab beetle Oryctes borbonicus.</title>
        <authorList>
            <person name="Meyer J.M."/>
            <person name="Markov G.V."/>
            <person name="Baskaran P."/>
            <person name="Herrmann M."/>
            <person name="Sommer R.J."/>
            <person name="Roedelsperger C."/>
        </authorList>
    </citation>
    <scope>NUCLEOTIDE SEQUENCE [LARGE SCALE GENOMIC DNA]</scope>
    <source>
        <strain evidence="6">OB123</strain>
        <tissue evidence="6">Whole animal</tissue>
    </source>
</reference>
<evidence type="ECO:0000313" key="7">
    <source>
        <dbReference type="Proteomes" id="UP000051574"/>
    </source>
</evidence>
<dbReference type="OrthoDB" id="407432at2759"/>
<keyword evidence="4" id="KW-0472">Membrane</keyword>
<evidence type="ECO:0000256" key="1">
    <source>
        <dbReference type="ARBA" id="ARBA00022679"/>
    </source>
</evidence>
<comment type="caution">
    <text evidence="6">The sequence shown here is derived from an EMBL/GenBank/DDBJ whole genome shotgun (WGS) entry which is preliminary data.</text>
</comment>
<dbReference type="EMBL" id="LJIG01022878">
    <property type="protein sequence ID" value="KRT78265.1"/>
    <property type="molecule type" value="Genomic_DNA"/>
</dbReference>
<dbReference type="InterPro" id="IPR002058">
    <property type="entry name" value="PAP_assoc"/>
</dbReference>
<feature type="domain" description="PAP-associated" evidence="5">
    <location>
        <begin position="80"/>
        <end position="154"/>
    </location>
</feature>
<name>A0A0T6ATA0_9SCAR</name>
<feature type="transmembrane region" description="Helical" evidence="4">
    <location>
        <begin position="7"/>
        <end position="29"/>
    </location>
</feature>
<keyword evidence="7" id="KW-1185">Reference proteome</keyword>
<proteinExistence type="predicted"/>
<keyword evidence="3" id="KW-0460">Magnesium</keyword>
<dbReference type="AlphaFoldDB" id="A0A0T6ATA0"/>